<dbReference type="Gene3D" id="1.10.10.10">
    <property type="entry name" value="Winged helix-like DNA-binding domain superfamily/Winged helix DNA-binding domain"/>
    <property type="match status" value="1"/>
</dbReference>
<evidence type="ECO:0000256" key="13">
    <source>
        <dbReference type="ARBA" id="ARBA00022840"/>
    </source>
</evidence>
<evidence type="ECO:0000256" key="11">
    <source>
        <dbReference type="ARBA" id="ARBA00022741"/>
    </source>
</evidence>
<keyword evidence="24" id="KW-1185">Reference proteome</keyword>
<comment type="cofactor">
    <cofactor evidence="1">
        <name>Mg(2+)</name>
        <dbReference type="ChEBI" id="CHEBI:18420"/>
    </cofactor>
</comment>
<dbReference type="EC" id="2.7.11.1" evidence="4"/>
<dbReference type="GO" id="GO:0005634">
    <property type="term" value="C:nucleus"/>
    <property type="evidence" value="ECO:0007669"/>
    <property type="project" value="TreeGrafter"/>
</dbReference>
<dbReference type="InterPro" id="IPR015285">
    <property type="entry name" value="RIO2_wHTH_N"/>
</dbReference>
<comment type="subunit">
    <text evidence="17">Associated with late 40S pre-ribosomal particles. Interacts with PLK1 (via its N-terminus).</text>
</comment>
<evidence type="ECO:0000256" key="4">
    <source>
        <dbReference type="ARBA" id="ARBA00012513"/>
    </source>
</evidence>
<dbReference type="InterPro" id="IPR018934">
    <property type="entry name" value="RIO_dom"/>
</dbReference>
<keyword evidence="12" id="KW-0418">Kinase</keyword>
<keyword evidence="7" id="KW-0723">Serine/threonine-protein kinase</keyword>
<feature type="domain" description="RIO kinase" evidence="22">
    <location>
        <begin position="67"/>
        <end position="296"/>
    </location>
</feature>
<dbReference type="InterPro" id="IPR036390">
    <property type="entry name" value="WH_DNA-bd_sf"/>
</dbReference>
<dbReference type="GO" id="GO:0004674">
    <property type="term" value="F:protein serine/threonine kinase activity"/>
    <property type="evidence" value="ECO:0007669"/>
    <property type="project" value="UniProtKB-KW"/>
</dbReference>
<keyword evidence="9" id="KW-0808">Transferase</keyword>
<accession>A0A2T7NF17</accession>
<name>A0A2T7NF17_POMCA</name>
<dbReference type="GO" id="GO:0005524">
    <property type="term" value="F:ATP binding"/>
    <property type="evidence" value="ECO:0007669"/>
    <property type="project" value="UniProtKB-KW"/>
</dbReference>
<dbReference type="GO" id="GO:0030490">
    <property type="term" value="P:maturation of SSU-rRNA"/>
    <property type="evidence" value="ECO:0007669"/>
    <property type="project" value="TreeGrafter"/>
</dbReference>
<dbReference type="Gene3D" id="1.10.510.10">
    <property type="entry name" value="Transferase(Phosphotransferase) domain 1"/>
    <property type="match status" value="1"/>
</dbReference>
<keyword evidence="5" id="KW-0963">Cytoplasm</keyword>
<evidence type="ECO:0000256" key="1">
    <source>
        <dbReference type="ARBA" id="ARBA00001946"/>
    </source>
</evidence>
<evidence type="ECO:0000256" key="9">
    <source>
        <dbReference type="ARBA" id="ARBA00022679"/>
    </source>
</evidence>
<dbReference type="InterPro" id="IPR011009">
    <property type="entry name" value="Kinase-like_dom_sf"/>
</dbReference>
<dbReference type="FunFam" id="1.10.10.10:FF:000053">
    <property type="entry name" value="Serine/threonine-protein kinase RIO2"/>
    <property type="match status" value="1"/>
</dbReference>
<comment type="subcellular location">
    <subcellularLocation>
        <location evidence="2">Cytoplasm</location>
    </subcellularLocation>
</comment>
<dbReference type="Pfam" id="PF09202">
    <property type="entry name" value="Rio2_N"/>
    <property type="match status" value="1"/>
</dbReference>
<dbReference type="SUPFAM" id="SSF56112">
    <property type="entry name" value="Protein kinase-like (PK-like)"/>
    <property type="match status" value="1"/>
</dbReference>
<dbReference type="GO" id="GO:0046872">
    <property type="term" value="F:metal ion binding"/>
    <property type="evidence" value="ECO:0007669"/>
    <property type="project" value="UniProtKB-KW"/>
</dbReference>
<evidence type="ECO:0000256" key="20">
    <source>
        <dbReference type="ARBA" id="ARBA00076005"/>
    </source>
</evidence>
<dbReference type="SMART" id="SM00090">
    <property type="entry name" value="RIO"/>
    <property type="match status" value="1"/>
</dbReference>
<evidence type="ECO:0000256" key="7">
    <source>
        <dbReference type="ARBA" id="ARBA00022527"/>
    </source>
</evidence>
<dbReference type="PANTHER" id="PTHR45852">
    <property type="entry name" value="SER/THR-PROTEIN KINASE RIO2"/>
    <property type="match status" value="1"/>
</dbReference>
<dbReference type="GO" id="GO:0005829">
    <property type="term" value="C:cytosol"/>
    <property type="evidence" value="ECO:0007669"/>
    <property type="project" value="TreeGrafter"/>
</dbReference>
<dbReference type="EMBL" id="PZQS01000013">
    <property type="protein sequence ID" value="PVD19764.1"/>
    <property type="molecule type" value="Genomic_DNA"/>
</dbReference>
<keyword evidence="6" id="KW-0690">Ribosome biogenesis</keyword>
<dbReference type="Gene3D" id="3.30.200.20">
    <property type="entry name" value="Phosphorylase Kinase, domain 1"/>
    <property type="match status" value="1"/>
</dbReference>
<evidence type="ECO:0000256" key="21">
    <source>
        <dbReference type="SAM" id="MobiDB-lite"/>
    </source>
</evidence>
<evidence type="ECO:0000313" key="24">
    <source>
        <dbReference type="Proteomes" id="UP000245119"/>
    </source>
</evidence>
<keyword evidence="8" id="KW-0597">Phosphoprotein</keyword>
<dbReference type="GO" id="GO:0030688">
    <property type="term" value="C:preribosome, small subunit precursor"/>
    <property type="evidence" value="ECO:0007669"/>
    <property type="project" value="TreeGrafter"/>
</dbReference>
<evidence type="ECO:0000256" key="2">
    <source>
        <dbReference type="ARBA" id="ARBA00004496"/>
    </source>
</evidence>
<evidence type="ECO:0000256" key="5">
    <source>
        <dbReference type="ARBA" id="ARBA00022490"/>
    </source>
</evidence>
<evidence type="ECO:0000256" key="14">
    <source>
        <dbReference type="ARBA" id="ARBA00022842"/>
    </source>
</evidence>
<protein>
    <recommendedName>
        <fullName evidence="18">Serine/threonine-protein kinase RIO2</fullName>
        <ecNumber evidence="4">2.7.11.1</ecNumber>
    </recommendedName>
    <alternativeName>
        <fullName evidence="20">RIO kinase 2</fullName>
    </alternativeName>
    <alternativeName>
        <fullName evidence="19">Serine/threonine-protein kinase rio2</fullName>
    </alternativeName>
</protein>
<evidence type="ECO:0000256" key="15">
    <source>
        <dbReference type="ARBA" id="ARBA00047899"/>
    </source>
</evidence>
<feature type="region of interest" description="Disordered" evidence="21">
    <location>
        <begin position="531"/>
        <end position="551"/>
    </location>
</feature>
<evidence type="ECO:0000256" key="16">
    <source>
        <dbReference type="ARBA" id="ARBA00048679"/>
    </source>
</evidence>
<dbReference type="PANTHER" id="PTHR45852:SF1">
    <property type="entry name" value="SERINE_THREONINE-PROTEIN KINASE RIO2"/>
    <property type="match status" value="1"/>
</dbReference>
<comment type="similarity">
    <text evidence="3">Belongs to the protein kinase superfamily. RIO-type Ser/Thr kinase family.</text>
</comment>
<keyword evidence="10" id="KW-0479">Metal-binding</keyword>
<dbReference type="STRING" id="400727.A0A2T7NF17"/>
<evidence type="ECO:0000256" key="17">
    <source>
        <dbReference type="ARBA" id="ARBA00064676"/>
    </source>
</evidence>
<dbReference type="OrthoDB" id="10258631at2759"/>
<proteinExistence type="inferred from homology"/>
<dbReference type="Pfam" id="PF01163">
    <property type="entry name" value="RIO1"/>
    <property type="match status" value="1"/>
</dbReference>
<sequence>MGKLNAKVLRYLTKEHFRVLTAVEMGMKNHEIVPIPLIASIARLHSGGCHKILMSLVKHKLVAYERGNKRYDGYRLTNSGYDYLALKVLASREVVRSLGNQIGVGKESDIYIVADAELKQYALKLHRLGRTSFRQLKNKRDYHKHRSSTSWLYLSRLSATKEFAYMKALYEKGFPVPKPVDCNRHAVVMELINGHPLCQVHEVADPAVLFSECMETIVRLAEHGVIHSDFNEFNLLLDAKDHITLIDFPQMVSISHINAQWYFERDVQCIRDFFSKRFNYESELSPSFKDIRRIDDLDREVAASGFTKAMASSFNEIIDEFGTLETKENTTNEFSSDDSSESDSKESVESEDEDLLTHKNCQALSKSSLNAETDRLGYRLSLLNFPTASSDEREIPEDFIPDSELDAVHPPEKMVAEDKGLDTTDTADYTSAKLREGTPSQSEVAFKENAADINDDEKTNSSSEEEVENIRTSNKHYKPFRTEASMHHKNSHLIWPAVRAEVMSVASSTIDPEVIKKKVRCQAKRQEAKLKARRTRKSGESALATKARRENQMEVRQSLSAVWY</sequence>
<organism evidence="23 24">
    <name type="scientific">Pomacea canaliculata</name>
    <name type="common">Golden apple snail</name>
    <dbReference type="NCBI Taxonomy" id="400727"/>
    <lineage>
        <taxon>Eukaryota</taxon>
        <taxon>Metazoa</taxon>
        <taxon>Spiralia</taxon>
        <taxon>Lophotrochozoa</taxon>
        <taxon>Mollusca</taxon>
        <taxon>Gastropoda</taxon>
        <taxon>Caenogastropoda</taxon>
        <taxon>Architaenioglossa</taxon>
        <taxon>Ampullarioidea</taxon>
        <taxon>Ampullariidae</taxon>
        <taxon>Pomacea</taxon>
    </lineage>
</organism>
<evidence type="ECO:0000256" key="18">
    <source>
        <dbReference type="ARBA" id="ARBA00068353"/>
    </source>
</evidence>
<comment type="catalytic activity">
    <reaction evidence="15">
        <text>L-threonyl-[protein] + ATP = O-phospho-L-threonyl-[protein] + ADP + H(+)</text>
        <dbReference type="Rhea" id="RHEA:46608"/>
        <dbReference type="Rhea" id="RHEA-COMP:11060"/>
        <dbReference type="Rhea" id="RHEA-COMP:11605"/>
        <dbReference type="ChEBI" id="CHEBI:15378"/>
        <dbReference type="ChEBI" id="CHEBI:30013"/>
        <dbReference type="ChEBI" id="CHEBI:30616"/>
        <dbReference type="ChEBI" id="CHEBI:61977"/>
        <dbReference type="ChEBI" id="CHEBI:456216"/>
        <dbReference type="EC" id="2.7.11.1"/>
    </reaction>
</comment>
<dbReference type="FunFam" id="3.30.200.20:FF:000052">
    <property type="entry name" value="Serine/threonine-protein kinase RIO2"/>
    <property type="match status" value="1"/>
</dbReference>
<evidence type="ECO:0000256" key="8">
    <source>
        <dbReference type="ARBA" id="ARBA00022553"/>
    </source>
</evidence>
<dbReference type="Proteomes" id="UP000245119">
    <property type="component" value="Linkage Group LG13"/>
</dbReference>
<evidence type="ECO:0000256" key="10">
    <source>
        <dbReference type="ARBA" id="ARBA00022723"/>
    </source>
</evidence>
<comment type="caution">
    <text evidence="23">The sequence shown here is derived from an EMBL/GenBank/DDBJ whole genome shotgun (WGS) entry which is preliminary data.</text>
</comment>
<feature type="region of interest" description="Disordered" evidence="21">
    <location>
        <begin position="325"/>
        <end position="359"/>
    </location>
</feature>
<dbReference type="InterPro" id="IPR030484">
    <property type="entry name" value="Rio2"/>
</dbReference>
<dbReference type="FunFam" id="1.10.510.10:FF:000307">
    <property type="entry name" value="Serine/threonine-protein kinase RIO2"/>
    <property type="match status" value="1"/>
</dbReference>
<keyword evidence="13" id="KW-0067">ATP-binding</keyword>
<feature type="region of interest" description="Disordered" evidence="21">
    <location>
        <begin position="448"/>
        <end position="471"/>
    </location>
</feature>
<reference evidence="23 24" key="1">
    <citation type="submission" date="2018-04" db="EMBL/GenBank/DDBJ databases">
        <title>The genome of golden apple snail Pomacea canaliculata provides insight into stress tolerance and invasive adaptation.</title>
        <authorList>
            <person name="Liu C."/>
            <person name="Liu B."/>
            <person name="Ren Y."/>
            <person name="Zhang Y."/>
            <person name="Wang H."/>
            <person name="Li S."/>
            <person name="Jiang F."/>
            <person name="Yin L."/>
            <person name="Zhang G."/>
            <person name="Qian W."/>
            <person name="Fan W."/>
        </authorList>
    </citation>
    <scope>NUCLEOTIDE SEQUENCE [LARGE SCALE GENOMIC DNA]</scope>
    <source>
        <strain evidence="23">SZHN2017</strain>
        <tissue evidence="23">Muscle</tissue>
    </source>
</reference>
<evidence type="ECO:0000256" key="12">
    <source>
        <dbReference type="ARBA" id="ARBA00022777"/>
    </source>
</evidence>
<evidence type="ECO:0000256" key="19">
    <source>
        <dbReference type="ARBA" id="ARBA00068837"/>
    </source>
</evidence>
<dbReference type="AlphaFoldDB" id="A0A2T7NF17"/>
<evidence type="ECO:0000313" key="23">
    <source>
        <dbReference type="EMBL" id="PVD19764.1"/>
    </source>
</evidence>
<evidence type="ECO:0000256" key="6">
    <source>
        <dbReference type="ARBA" id="ARBA00022517"/>
    </source>
</evidence>
<gene>
    <name evidence="23" type="ORF">C0Q70_20255</name>
</gene>
<comment type="catalytic activity">
    <reaction evidence="16">
        <text>L-seryl-[protein] + ATP = O-phospho-L-seryl-[protein] + ADP + H(+)</text>
        <dbReference type="Rhea" id="RHEA:17989"/>
        <dbReference type="Rhea" id="RHEA-COMP:9863"/>
        <dbReference type="Rhea" id="RHEA-COMP:11604"/>
        <dbReference type="ChEBI" id="CHEBI:15378"/>
        <dbReference type="ChEBI" id="CHEBI:29999"/>
        <dbReference type="ChEBI" id="CHEBI:30616"/>
        <dbReference type="ChEBI" id="CHEBI:83421"/>
        <dbReference type="ChEBI" id="CHEBI:456216"/>
        <dbReference type="EC" id="2.7.11.1"/>
    </reaction>
</comment>
<dbReference type="InterPro" id="IPR036388">
    <property type="entry name" value="WH-like_DNA-bd_sf"/>
</dbReference>
<keyword evidence="14" id="KW-0460">Magnesium</keyword>
<dbReference type="CDD" id="cd05144">
    <property type="entry name" value="RIO2_C"/>
    <property type="match status" value="1"/>
</dbReference>
<dbReference type="SUPFAM" id="SSF46785">
    <property type="entry name" value="Winged helix' DNA-binding domain"/>
    <property type="match status" value="1"/>
</dbReference>
<keyword evidence="11" id="KW-0547">Nucleotide-binding</keyword>
<evidence type="ECO:0000259" key="22">
    <source>
        <dbReference type="SMART" id="SM00090"/>
    </source>
</evidence>
<dbReference type="InterPro" id="IPR000687">
    <property type="entry name" value="RIO_kinase"/>
</dbReference>
<evidence type="ECO:0000256" key="3">
    <source>
        <dbReference type="ARBA" id="ARBA00009196"/>
    </source>
</evidence>